<evidence type="ECO:0000256" key="1">
    <source>
        <dbReference type="SAM" id="Phobius"/>
    </source>
</evidence>
<sequence length="118" mass="13711">MTYIEVLMVIAISLIVFSVSIFSLFSILDKVMLEEELFKTIVYCGLWKSNADMIEYNADTVKIYYSLFTKNEILIRKKIYFGDYFEDNNLRIIPRKSVTSGTFGSFKIEPISFDVSVK</sequence>
<dbReference type="EMBL" id="CP001185">
    <property type="protein sequence ID" value="ACJ74556.1"/>
    <property type="molecule type" value="Genomic_DNA"/>
</dbReference>
<reference evidence="2 3" key="1">
    <citation type="journal article" date="2009" name="J. Bacteriol.">
        <title>The genome of Thermosipho africanus TCF52B: lateral genetic connections to the Firmicutes and Archaea.</title>
        <authorList>
            <person name="Nesboe C.L."/>
            <person name="Bapteste E."/>
            <person name="Curtis B."/>
            <person name="Dahle H."/>
            <person name="Lopez P."/>
            <person name="Macleod D."/>
            <person name="Dlutek M."/>
            <person name="Bowman S."/>
            <person name="Zhaxybayeva O."/>
            <person name="Birkeland N.-K."/>
            <person name="Doolittle W.F."/>
        </authorList>
    </citation>
    <scope>NUCLEOTIDE SEQUENCE [LARGE SCALE GENOMIC DNA]</scope>
    <source>
        <strain evidence="2 3">TCF52B</strain>
    </source>
</reference>
<feature type="transmembrane region" description="Helical" evidence="1">
    <location>
        <begin position="6"/>
        <end position="28"/>
    </location>
</feature>
<proteinExistence type="predicted"/>
<evidence type="ECO:0000313" key="3">
    <source>
        <dbReference type="Proteomes" id="UP000002453"/>
    </source>
</evidence>
<keyword evidence="1" id="KW-0812">Transmembrane</keyword>
<gene>
    <name evidence="2" type="ordered locus">THA_48</name>
</gene>
<organism evidence="2 3">
    <name type="scientific">Thermosipho africanus (strain TCF52B)</name>
    <dbReference type="NCBI Taxonomy" id="484019"/>
    <lineage>
        <taxon>Bacteria</taxon>
        <taxon>Thermotogati</taxon>
        <taxon>Thermotogota</taxon>
        <taxon>Thermotogae</taxon>
        <taxon>Thermotogales</taxon>
        <taxon>Fervidobacteriaceae</taxon>
        <taxon>Thermosipho</taxon>
    </lineage>
</organism>
<keyword evidence="3" id="KW-1185">Reference proteome</keyword>
<protein>
    <submittedName>
        <fullName evidence="2">Uncharacterized protein</fullName>
    </submittedName>
</protein>
<dbReference type="HOGENOM" id="CLU_2072038_0_0_0"/>
<name>B7IEP2_THEAB</name>
<keyword evidence="1" id="KW-0472">Membrane</keyword>
<dbReference type="Proteomes" id="UP000002453">
    <property type="component" value="Chromosome"/>
</dbReference>
<dbReference type="STRING" id="484019.THA_48"/>
<dbReference type="OrthoDB" id="49004at2"/>
<dbReference type="KEGG" id="taf:THA_48"/>
<accession>B7IEP2</accession>
<dbReference type="RefSeq" id="WP_004103374.1">
    <property type="nucleotide sequence ID" value="NC_011653.1"/>
</dbReference>
<keyword evidence="1" id="KW-1133">Transmembrane helix</keyword>
<dbReference type="AlphaFoldDB" id="B7IEP2"/>
<evidence type="ECO:0000313" key="2">
    <source>
        <dbReference type="EMBL" id="ACJ74556.1"/>
    </source>
</evidence>